<proteinExistence type="predicted"/>
<dbReference type="InterPro" id="IPR013022">
    <property type="entry name" value="Xyl_isomerase-like_TIM-brl"/>
</dbReference>
<feature type="domain" description="Xylose isomerase-like TIM barrel" evidence="1">
    <location>
        <begin position="27"/>
        <end position="243"/>
    </location>
</feature>
<organism evidence="2 3">
    <name type="scientific">Chloroherpeton thalassium (strain ATCC 35110 / GB-78)</name>
    <dbReference type="NCBI Taxonomy" id="517418"/>
    <lineage>
        <taxon>Bacteria</taxon>
        <taxon>Pseudomonadati</taxon>
        <taxon>Chlorobiota</taxon>
        <taxon>Chlorobiia</taxon>
        <taxon>Chlorobiales</taxon>
        <taxon>Chloroherpetonaceae</taxon>
        <taxon>Chloroherpeton</taxon>
    </lineage>
</organism>
<dbReference type="AlphaFoldDB" id="B3QW28"/>
<evidence type="ECO:0000313" key="3">
    <source>
        <dbReference type="Proteomes" id="UP000001208"/>
    </source>
</evidence>
<dbReference type="SUPFAM" id="SSF51658">
    <property type="entry name" value="Xylose isomerase-like"/>
    <property type="match status" value="1"/>
</dbReference>
<dbReference type="eggNOG" id="COG1082">
    <property type="taxonomic scope" value="Bacteria"/>
</dbReference>
<dbReference type="Proteomes" id="UP000001208">
    <property type="component" value="Chromosome"/>
</dbReference>
<dbReference type="KEGG" id="cts:Ctha_2231"/>
<dbReference type="EMBL" id="CP001100">
    <property type="protein sequence ID" value="ACF14682.1"/>
    <property type="molecule type" value="Genomic_DNA"/>
</dbReference>
<dbReference type="STRING" id="517418.Ctha_2231"/>
<dbReference type="HOGENOM" id="CLU_046677_0_0_10"/>
<dbReference type="Pfam" id="PF01261">
    <property type="entry name" value="AP_endonuc_2"/>
    <property type="match status" value="1"/>
</dbReference>
<evidence type="ECO:0000259" key="1">
    <source>
        <dbReference type="Pfam" id="PF01261"/>
    </source>
</evidence>
<accession>B3QW28</accession>
<gene>
    <name evidence="2" type="ordered locus">Ctha_2231</name>
</gene>
<dbReference type="GO" id="GO:0016853">
    <property type="term" value="F:isomerase activity"/>
    <property type="evidence" value="ECO:0007669"/>
    <property type="project" value="UniProtKB-KW"/>
</dbReference>
<dbReference type="Gene3D" id="3.20.20.150">
    <property type="entry name" value="Divalent-metal-dependent TIM barrel enzymes"/>
    <property type="match status" value="1"/>
</dbReference>
<protein>
    <submittedName>
        <fullName evidence="2">Xylose isomerase domain protein TIM barrel</fullName>
    </submittedName>
</protein>
<dbReference type="InterPro" id="IPR036237">
    <property type="entry name" value="Xyl_isomerase-like_sf"/>
</dbReference>
<reference evidence="2 3" key="1">
    <citation type="submission" date="2008-06" db="EMBL/GenBank/DDBJ databases">
        <title>Complete sequence of Chloroherpeton thalassium ATCC 35110.</title>
        <authorList>
            <consortium name="US DOE Joint Genome Institute"/>
            <person name="Lucas S."/>
            <person name="Copeland A."/>
            <person name="Lapidus A."/>
            <person name="Glavina del Rio T."/>
            <person name="Dalin E."/>
            <person name="Tice H."/>
            <person name="Bruce D."/>
            <person name="Goodwin L."/>
            <person name="Pitluck S."/>
            <person name="Schmutz J."/>
            <person name="Larimer F."/>
            <person name="Land M."/>
            <person name="Hauser L."/>
            <person name="Kyrpides N."/>
            <person name="Mikhailova N."/>
            <person name="Liu Z."/>
            <person name="Li T."/>
            <person name="Zhao F."/>
            <person name="Overmann J."/>
            <person name="Bryant D.A."/>
            <person name="Richardson P."/>
        </authorList>
    </citation>
    <scope>NUCLEOTIDE SEQUENCE [LARGE SCALE GENOMIC DNA]</scope>
    <source>
        <strain evidence="3">ATCC 35110 / GB-78</strain>
    </source>
</reference>
<keyword evidence="3" id="KW-1185">Reference proteome</keyword>
<sequence>MNFLLNISTYSDDLELINHDWASAEKLLAETGFSGFELYPVGKDYPYQSIPTELIGGVHLRFFIMLEAIWRNDRAKLIEIFGDEETVRTFYGGTTRDAIVDCYRHQLELAHQFHVPYVVFHPVHYELDYVFNWQPPWKMESTLALSAEVLNAVLAETPYQGWVLLENLWWPENFRLDSTSEIDFLLGQIDYAKTGIVLDTGHLLNKNQSLGTEREGIEYLLNEIKSLGRHRDLIKAVHLTKSISRDYVRQTKGQTFNGEQDFWKKLSIAARHVRQIDQHNAFEDAAIAELFELISPDHVVFEFAYRSISEWKEKIALQKKALGSIFQTCITSSTPHFSSE</sequence>
<keyword evidence="2" id="KW-0413">Isomerase</keyword>
<name>B3QW28_CHLT3</name>
<dbReference type="RefSeq" id="WP_012500765.1">
    <property type="nucleotide sequence ID" value="NC_011026.1"/>
</dbReference>
<dbReference type="OrthoDB" id="6253202at2"/>
<evidence type="ECO:0000313" key="2">
    <source>
        <dbReference type="EMBL" id="ACF14682.1"/>
    </source>
</evidence>